<dbReference type="EMBL" id="CP092624">
    <property type="protein sequence ID" value="UMM34063.1"/>
    <property type="molecule type" value="Genomic_DNA"/>
</dbReference>
<evidence type="ECO:0000256" key="5">
    <source>
        <dbReference type="ARBA" id="ARBA00023136"/>
    </source>
</evidence>
<comment type="subcellular location">
    <subcellularLocation>
        <location evidence="1">Membrane</location>
        <topology evidence="1">Multi-pass membrane protein</topology>
    </subcellularLocation>
</comment>
<name>A0AAE9EY55_CAEBR</name>
<dbReference type="GO" id="GO:0016020">
    <property type="term" value="C:membrane"/>
    <property type="evidence" value="ECO:0007669"/>
    <property type="project" value="UniProtKB-SubCell"/>
</dbReference>
<dbReference type="Proteomes" id="UP000829354">
    <property type="component" value="Chromosome V"/>
</dbReference>
<feature type="transmembrane region" description="Helical" evidence="6">
    <location>
        <begin position="12"/>
        <end position="38"/>
    </location>
</feature>
<accession>A0AAE9EY55</accession>
<dbReference type="PANTHER" id="PTHR47518:SF9">
    <property type="entry name" value="SERPENTINE RECEPTOR, CLASS T"/>
    <property type="match status" value="1"/>
</dbReference>
<evidence type="ECO:0000313" key="7">
    <source>
        <dbReference type="EMBL" id="UMM34063.1"/>
    </source>
</evidence>
<protein>
    <submittedName>
        <fullName evidence="7">Uncharacterized protein</fullName>
    </submittedName>
</protein>
<reference evidence="7 8" key="1">
    <citation type="submission" date="2022-04" db="EMBL/GenBank/DDBJ databases">
        <title>Chromosome-level reference genomes for two strains of Caenorhabditis briggsae: an improved platform for comparative genomics.</title>
        <authorList>
            <person name="Stevens L."/>
            <person name="Andersen E."/>
        </authorList>
    </citation>
    <scope>NUCLEOTIDE SEQUENCE [LARGE SCALE GENOMIC DNA]</scope>
    <source>
        <strain evidence="7">VX34</strain>
        <tissue evidence="7">Whole-organism</tissue>
    </source>
</reference>
<feature type="transmembrane region" description="Helical" evidence="6">
    <location>
        <begin position="158"/>
        <end position="178"/>
    </location>
</feature>
<dbReference type="GO" id="GO:0007606">
    <property type="term" value="P:sensory perception of chemical stimulus"/>
    <property type="evidence" value="ECO:0007669"/>
    <property type="project" value="InterPro"/>
</dbReference>
<feature type="transmembrane region" description="Helical" evidence="6">
    <location>
        <begin position="121"/>
        <end position="138"/>
    </location>
</feature>
<evidence type="ECO:0000313" key="8">
    <source>
        <dbReference type="Proteomes" id="UP000829354"/>
    </source>
</evidence>
<dbReference type="InterPro" id="IPR052854">
    <property type="entry name" value="Serpentine_rcpt_epsilon"/>
</dbReference>
<evidence type="ECO:0000256" key="4">
    <source>
        <dbReference type="ARBA" id="ARBA00022989"/>
    </source>
</evidence>
<evidence type="ECO:0000256" key="6">
    <source>
        <dbReference type="SAM" id="Phobius"/>
    </source>
</evidence>
<evidence type="ECO:0000256" key="3">
    <source>
        <dbReference type="ARBA" id="ARBA00022692"/>
    </source>
</evidence>
<evidence type="ECO:0000256" key="1">
    <source>
        <dbReference type="ARBA" id="ARBA00004141"/>
    </source>
</evidence>
<feature type="transmembrane region" description="Helical" evidence="6">
    <location>
        <begin position="243"/>
        <end position="264"/>
    </location>
</feature>
<sequence length="325" mass="37483">MNESLCPDGYLLAINVLSITLSLPMVVIFKLLCVLLLIHSKTFHPFFTISFILLIFSYAICNLCVLLTAVFQLYNEESPVIFYIDKVYTWVYFYIQPCVVIGLIERLCATIFVSAYEHSRYWIVYVIGQVLGIGVVYYENVLMENGDYNDTAKNVQFGLSICICVCLVILYFVNRYLTLNSRHKSKLTVRYQLAENVKALRIFVPFIIVDNSISILFVFSMIFFEVDFNINLEVCRNLPGYKISFAVFRTILLVTQLFMPLLVVRQHSSIWNQIKTQLARRKPTVRQSIDGDPNNKVLKINNVLGMDIAGSNVDYFTQLKAQWLT</sequence>
<feature type="transmembrane region" description="Helical" evidence="6">
    <location>
        <begin position="199"/>
        <end position="223"/>
    </location>
</feature>
<keyword evidence="4 6" id="KW-1133">Transmembrane helix</keyword>
<organism evidence="7 8">
    <name type="scientific">Caenorhabditis briggsae</name>
    <dbReference type="NCBI Taxonomy" id="6238"/>
    <lineage>
        <taxon>Eukaryota</taxon>
        <taxon>Metazoa</taxon>
        <taxon>Ecdysozoa</taxon>
        <taxon>Nematoda</taxon>
        <taxon>Chromadorea</taxon>
        <taxon>Rhabditida</taxon>
        <taxon>Rhabditina</taxon>
        <taxon>Rhabditomorpha</taxon>
        <taxon>Rhabditoidea</taxon>
        <taxon>Rhabditidae</taxon>
        <taxon>Peloderinae</taxon>
        <taxon>Caenorhabditis</taxon>
    </lineage>
</organism>
<keyword evidence="8" id="KW-1185">Reference proteome</keyword>
<proteinExistence type="inferred from homology"/>
<keyword evidence="3 6" id="KW-0812">Transmembrane</keyword>
<comment type="similarity">
    <text evidence="2">Belongs to the nematode receptor-like protein sre family.</text>
</comment>
<evidence type="ECO:0000256" key="2">
    <source>
        <dbReference type="ARBA" id="ARBA00006803"/>
    </source>
</evidence>
<gene>
    <name evidence="7" type="ORF">L5515_007295</name>
</gene>
<feature type="transmembrane region" description="Helical" evidence="6">
    <location>
        <begin position="45"/>
        <end position="71"/>
    </location>
</feature>
<dbReference type="PANTHER" id="PTHR47518">
    <property type="entry name" value="SERPENTINE RECEPTOR CLASS EPSILON-13-RELATED"/>
    <property type="match status" value="1"/>
</dbReference>
<dbReference type="Pfam" id="PF03125">
    <property type="entry name" value="Sre"/>
    <property type="match status" value="1"/>
</dbReference>
<dbReference type="AlphaFoldDB" id="A0AAE9EY55"/>
<feature type="transmembrane region" description="Helical" evidence="6">
    <location>
        <begin position="91"/>
        <end position="109"/>
    </location>
</feature>
<dbReference type="InterPro" id="IPR004151">
    <property type="entry name" value="7TM_GPCR_serpentine_rcpt_Sre"/>
</dbReference>
<keyword evidence="5 6" id="KW-0472">Membrane</keyword>